<protein>
    <submittedName>
        <fullName evidence="2">Acyl carrier protein</fullName>
    </submittedName>
</protein>
<dbReference type="InterPro" id="IPR036736">
    <property type="entry name" value="ACP-like_sf"/>
</dbReference>
<dbReference type="Gene3D" id="1.10.1200.10">
    <property type="entry name" value="ACP-like"/>
    <property type="match status" value="1"/>
</dbReference>
<feature type="domain" description="Carrier" evidence="1">
    <location>
        <begin position="9"/>
        <end position="89"/>
    </location>
</feature>
<evidence type="ECO:0000313" key="2">
    <source>
        <dbReference type="EMBL" id="MDT0351399.1"/>
    </source>
</evidence>
<sequence>MTRSPRIPKALFADVKAVVVATLDIEDQADDLEPETGLYGNLAELDSLTVVRLIVALQKRFGIEIKIDEIASDVFETLGRLTAFVESRVRCEPLCGATTAAPGGAR</sequence>
<name>A0ABU2NFL1_9PSEU</name>
<dbReference type="EMBL" id="JAVREJ010000012">
    <property type="protein sequence ID" value="MDT0351399.1"/>
    <property type="molecule type" value="Genomic_DNA"/>
</dbReference>
<reference evidence="3" key="1">
    <citation type="submission" date="2023-07" db="EMBL/GenBank/DDBJ databases">
        <title>30 novel species of actinomycetes from the DSMZ collection.</title>
        <authorList>
            <person name="Nouioui I."/>
        </authorList>
    </citation>
    <scope>NUCLEOTIDE SEQUENCE [LARGE SCALE GENOMIC DNA]</scope>
    <source>
        <strain evidence="3">DSM 45834</strain>
    </source>
</reference>
<dbReference type="InterPro" id="IPR009081">
    <property type="entry name" value="PP-bd_ACP"/>
</dbReference>
<evidence type="ECO:0000259" key="1">
    <source>
        <dbReference type="PROSITE" id="PS50075"/>
    </source>
</evidence>
<dbReference type="SUPFAM" id="SSF47336">
    <property type="entry name" value="ACP-like"/>
    <property type="match status" value="1"/>
</dbReference>
<dbReference type="Proteomes" id="UP001183202">
    <property type="component" value="Unassembled WGS sequence"/>
</dbReference>
<keyword evidence="3" id="KW-1185">Reference proteome</keyword>
<accession>A0ABU2NFL1</accession>
<comment type="caution">
    <text evidence="2">The sequence shown here is derived from an EMBL/GenBank/DDBJ whole genome shotgun (WGS) entry which is preliminary data.</text>
</comment>
<dbReference type="RefSeq" id="WP_311557688.1">
    <property type="nucleotide sequence ID" value="NZ_JAVREJ010000012.1"/>
</dbReference>
<gene>
    <name evidence="2" type="ORF">RM445_17855</name>
</gene>
<proteinExistence type="predicted"/>
<evidence type="ECO:0000313" key="3">
    <source>
        <dbReference type="Proteomes" id="UP001183202"/>
    </source>
</evidence>
<dbReference type="PROSITE" id="PS50075">
    <property type="entry name" value="CARRIER"/>
    <property type="match status" value="1"/>
</dbReference>
<organism evidence="2 3">
    <name type="scientific">Pseudonocardia charpentierae</name>
    <dbReference type="NCBI Taxonomy" id="3075545"/>
    <lineage>
        <taxon>Bacteria</taxon>
        <taxon>Bacillati</taxon>
        <taxon>Actinomycetota</taxon>
        <taxon>Actinomycetes</taxon>
        <taxon>Pseudonocardiales</taxon>
        <taxon>Pseudonocardiaceae</taxon>
        <taxon>Pseudonocardia</taxon>
    </lineage>
</organism>
<dbReference type="Pfam" id="PF00550">
    <property type="entry name" value="PP-binding"/>
    <property type="match status" value="1"/>
</dbReference>